<name>A0ABS5VU58_9BACT</name>
<organism evidence="2 3">
    <name type="scientific">Chryseosolibacter indicus</name>
    <dbReference type="NCBI Taxonomy" id="2782351"/>
    <lineage>
        <taxon>Bacteria</taxon>
        <taxon>Pseudomonadati</taxon>
        <taxon>Bacteroidota</taxon>
        <taxon>Cytophagia</taxon>
        <taxon>Cytophagales</taxon>
        <taxon>Chryseotaleaceae</taxon>
        <taxon>Chryseosolibacter</taxon>
    </lineage>
</organism>
<protein>
    <submittedName>
        <fullName evidence="2">Uncharacterized protein</fullName>
    </submittedName>
</protein>
<reference evidence="2 3" key="1">
    <citation type="submission" date="2021-05" db="EMBL/GenBank/DDBJ databases">
        <title>A Polyphasic approach of four new species of the genus Ohtaekwangia: Ohtaekwangia histidinii sp. nov., Ohtaekwangia cretensis sp. nov., Ohtaekwangia indiensis sp. nov., Ohtaekwangia reichenbachii sp. nov. from diverse environment.</title>
        <authorList>
            <person name="Octaviana S."/>
        </authorList>
    </citation>
    <scope>NUCLEOTIDE SEQUENCE [LARGE SCALE GENOMIC DNA]</scope>
    <source>
        <strain evidence="2 3">PWU20</strain>
    </source>
</reference>
<keyword evidence="3" id="KW-1185">Reference proteome</keyword>
<sequence>MIATGSSTDSANTEQVRLEYDNLSRKINKFCQWVETNFEVNRKKKPATGNWQQVTEDDDIKDYTV</sequence>
<dbReference type="Proteomes" id="UP000772618">
    <property type="component" value="Unassembled WGS sequence"/>
</dbReference>
<proteinExistence type="predicted"/>
<comment type="caution">
    <text evidence="2">The sequence shown here is derived from an EMBL/GenBank/DDBJ whole genome shotgun (WGS) entry which is preliminary data.</text>
</comment>
<evidence type="ECO:0000313" key="2">
    <source>
        <dbReference type="EMBL" id="MBT1704871.1"/>
    </source>
</evidence>
<accession>A0ABS5VU58</accession>
<feature type="compositionally biased region" description="Acidic residues" evidence="1">
    <location>
        <begin position="55"/>
        <end position="65"/>
    </location>
</feature>
<dbReference type="RefSeq" id="WP_254154832.1">
    <property type="nucleotide sequence ID" value="NZ_JAHESD010000041.1"/>
</dbReference>
<dbReference type="EMBL" id="JAHESD010000041">
    <property type="protein sequence ID" value="MBT1704871.1"/>
    <property type="molecule type" value="Genomic_DNA"/>
</dbReference>
<feature type="region of interest" description="Disordered" evidence="1">
    <location>
        <begin position="45"/>
        <end position="65"/>
    </location>
</feature>
<gene>
    <name evidence="2" type="ORF">KK060_16380</name>
</gene>
<evidence type="ECO:0000256" key="1">
    <source>
        <dbReference type="SAM" id="MobiDB-lite"/>
    </source>
</evidence>
<evidence type="ECO:0000313" key="3">
    <source>
        <dbReference type="Proteomes" id="UP000772618"/>
    </source>
</evidence>